<dbReference type="InParanoid" id="A0A7M7MDI7"/>
<organism evidence="3 4">
    <name type="scientific">Varroa destructor</name>
    <name type="common">Honeybee mite</name>
    <dbReference type="NCBI Taxonomy" id="109461"/>
    <lineage>
        <taxon>Eukaryota</taxon>
        <taxon>Metazoa</taxon>
        <taxon>Ecdysozoa</taxon>
        <taxon>Arthropoda</taxon>
        <taxon>Chelicerata</taxon>
        <taxon>Arachnida</taxon>
        <taxon>Acari</taxon>
        <taxon>Parasitiformes</taxon>
        <taxon>Mesostigmata</taxon>
        <taxon>Gamasina</taxon>
        <taxon>Dermanyssoidea</taxon>
        <taxon>Varroidae</taxon>
        <taxon>Varroa</taxon>
    </lineage>
</organism>
<feature type="compositionally biased region" description="Pro residues" evidence="1">
    <location>
        <begin position="1136"/>
        <end position="1145"/>
    </location>
</feature>
<protein>
    <recommendedName>
        <fullName evidence="2">Peptidase S1 domain-containing protein</fullName>
    </recommendedName>
</protein>
<feature type="compositionally biased region" description="Low complexity" evidence="1">
    <location>
        <begin position="1146"/>
        <end position="1159"/>
    </location>
</feature>
<evidence type="ECO:0000313" key="4">
    <source>
        <dbReference type="Proteomes" id="UP000594260"/>
    </source>
</evidence>
<feature type="region of interest" description="Disordered" evidence="1">
    <location>
        <begin position="625"/>
        <end position="672"/>
    </location>
</feature>
<dbReference type="KEGG" id="vde:111253385"/>
<proteinExistence type="predicted"/>
<dbReference type="SUPFAM" id="SSF50494">
    <property type="entry name" value="Trypsin-like serine proteases"/>
    <property type="match status" value="1"/>
</dbReference>
<dbReference type="EnsemblMetazoa" id="XM_022812688">
    <property type="protein sequence ID" value="XP_022668423"/>
    <property type="gene ID" value="LOC111253385"/>
</dbReference>
<feature type="region of interest" description="Disordered" evidence="1">
    <location>
        <begin position="259"/>
        <end position="296"/>
    </location>
</feature>
<feature type="region of interest" description="Disordered" evidence="1">
    <location>
        <begin position="1135"/>
        <end position="1160"/>
    </location>
</feature>
<feature type="compositionally biased region" description="Polar residues" evidence="1">
    <location>
        <begin position="802"/>
        <end position="827"/>
    </location>
</feature>
<evidence type="ECO:0000256" key="1">
    <source>
        <dbReference type="SAM" id="MobiDB-lite"/>
    </source>
</evidence>
<dbReference type="PANTHER" id="PTHR24258:SF140">
    <property type="entry name" value="BCDNA.GH08420-RELATED"/>
    <property type="match status" value="1"/>
</dbReference>
<dbReference type="Pfam" id="PF00089">
    <property type="entry name" value="Trypsin"/>
    <property type="match status" value="1"/>
</dbReference>
<dbReference type="GO" id="GO:0004252">
    <property type="term" value="F:serine-type endopeptidase activity"/>
    <property type="evidence" value="ECO:0007669"/>
    <property type="project" value="InterPro"/>
</dbReference>
<dbReference type="Proteomes" id="UP000594260">
    <property type="component" value="Unplaced"/>
</dbReference>
<dbReference type="GeneID" id="111253385"/>
<dbReference type="InterPro" id="IPR009003">
    <property type="entry name" value="Peptidase_S1_PA"/>
</dbReference>
<keyword evidence="4" id="KW-1185">Reference proteome</keyword>
<name>A0A7M7MDI7_VARDE</name>
<reference evidence="3" key="1">
    <citation type="submission" date="2021-01" db="UniProtKB">
        <authorList>
            <consortium name="EnsemblMetazoa"/>
        </authorList>
    </citation>
    <scope>IDENTIFICATION</scope>
</reference>
<dbReference type="OrthoDB" id="10064156at2759"/>
<feature type="region of interest" description="Disordered" evidence="1">
    <location>
        <begin position="686"/>
        <end position="756"/>
    </location>
</feature>
<feature type="region of interest" description="Disordered" evidence="1">
    <location>
        <begin position="600"/>
        <end position="619"/>
    </location>
</feature>
<dbReference type="InterPro" id="IPR040479">
    <property type="entry name" value="CLIP_SPH_mas"/>
</dbReference>
<dbReference type="Pfam" id="PF18398">
    <property type="entry name" value="CLIP_SPH_mas"/>
    <property type="match status" value="3"/>
</dbReference>
<feature type="domain" description="Peptidase S1" evidence="2">
    <location>
        <begin position="1261"/>
        <end position="1573"/>
    </location>
</feature>
<feature type="region of interest" description="Disordered" evidence="1">
    <location>
        <begin position="869"/>
        <end position="897"/>
    </location>
</feature>
<feature type="compositionally biased region" description="Basic and acidic residues" evidence="1">
    <location>
        <begin position="259"/>
        <end position="278"/>
    </location>
</feature>
<dbReference type="InterPro" id="IPR001254">
    <property type="entry name" value="Trypsin_dom"/>
</dbReference>
<feature type="compositionally biased region" description="Basic and acidic residues" evidence="1">
    <location>
        <begin position="722"/>
        <end position="731"/>
    </location>
</feature>
<dbReference type="Gene3D" id="2.40.10.10">
    <property type="entry name" value="Trypsin-like serine proteases"/>
    <property type="match status" value="1"/>
</dbReference>
<accession>A0A7M7MDI7</accession>
<dbReference type="GO" id="GO:0006508">
    <property type="term" value="P:proteolysis"/>
    <property type="evidence" value="ECO:0007669"/>
    <property type="project" value="InterPro"/>
</dbReference>
<dbReference type="SMART" id="SM00020">
    <property type="entry name" value="Tryp_SPc"/>
    <property type="match status" value="1"/>
</dbReference>
<evidence type="ECO:0000313" key="3">
    <source>
        <dbReference type="EnsemblMetazoa" id="XP_022668423"/>
    </source>
</evidence>
<feature type="compositionally biased region" description="Polar residues" evidence="1">
    <location>
        <begin position="869"/>
        <end position="887"/>
    </location>
</feature>
<feature type="region of interest" description="Disordered" evidence="1">
    <location>
        <begin position="1042"/>
        <end position="1093"/>
    </location>
</feature>
<evidence type="ECO:0000259" key="2">
    <source>
        <dbReference type="PROSITE" id="PS50240"/>
    </source>
</evidence>
<dbReference type="InterPro" id="IPR043504">
    <property type="entry name" value="Peptidase_S1_PA_chymotrypsin"/>
</dbReference>
<dbReference type="PANTHER" id="PTHR24258">
    <property type="entry name" value="SERINE PROTEASE-RELATED"/>
    <property type="match status" value="1"/>
</dbReference>
<sequence length="1578" mass="174924">MLPNDQTTTMVRLETFLVVLTMVCVIAANDSAIKNLYDPATTITQVGATETDNTGPAKVFDEELDRKFHAEYRSLQSSERLQHQHDDDRGFLKGQQDQDIGDVVLYRPKNRSHDGYQRSRILVQKNLEEDRHSGTKLNSDVPGSAGISGRLQDVHQGQSLFYDSSAELVGVASEDIPVKIVPIETKVLPDDCEGQNDNKCSTLAPPEKRNATTTLLNSTMLPFETRVTGEHPEWSTVLSALNATESGIRLAKTVLHYDSEEHPEHKNGPKQNSREVIESRSSNSKPARGRNRASSGRSLFKLLAGQQYSDIFNGSNNKNTTTDATIDKENKMNPFRFGLQQLFTPRLPMARLPGYPQMITYAPQYRPVGSLLYPTRTPMLPLYTTTALLPITAHMASSTTAISTARTPLQDPVTLNAASNNNNKPITTDPAKCSGECVDVFAALMCKRVDEEAKCALSNQRCCVGGAEQMSKFRKRHGSLAKKKKIPFKKYQKKYHRAKESASSSLNIGAGHTGSVEIAIEEDGHEQDYADVQKFFLHSKSPASLTFSKESTTKRPAIIQLSSDNRLVQVIGPKDQLWTTRYPEIPKYVTIVTTTSRPFKPLRQHATRRMDSYSDGQSMESTLVYESEHSAVNESTHSTQEEPRSFTRKPKNQQQNNSHDGDDRQHAGTASVSEHELEMIESGVHQIKALPPSKRKSQQESDHKKSQKRPFASGVSQDNNIDDERKYHDLPEQEVAEEEPKDTSTDDTPSTTKPLDKEFPLCPGNCVMPLFSLFCDPEFKSHACDVPGRVCCVGASMKPNGAKQNGPASETTSNSAQTVAEETPNTNDGHDRECPGRCVTAFFQYTCRHPFKITDDICPIGSLCCSEKSPPSQANTEDNHQDGSANEASKKSGEQHGVQNDMQEYQHDAAESTKNKLNLIHSFLTTVLSTKRPKRRPSGIENVSADTFHSSSRPLNNFIDEVLQADETRMRPNYAVPYEPKFFPMNDVQTEGSSTSEDGSDPPEVVIEPAIPTRPTLDTSFSQLDRPPSKLVLSEFTPLKNAPFHEHHRAPHIKEDTSKRKEIDSPPLRYRGYPKGPESAHPRPPSVRQDHSHHRGIVSTVARPDDGSQENARIRPPHMDLRRYQPGLPPYRRFRPLPPPSPLPSPFLSLNSSSTSNSHLFEDDLLSSSHEENNHVHEAELSLEETEHKELPQLTASTMAEVTAEGNLTNPFVSVWTPTNINSARVKEVNAMSSTLPEEQTIKVIGNGVHPSSCGLNGFHIKRGSDRHSFRTAKLGEWCWQAAIVDSEDRLLCSGAVIGAQWILTSASCLVRANFTTPVSPQTSGLRAKIGYVDLKGSAGGFTHGPMGSQTKTVSMVYSHHNFNAERRDNDVALLKLHDFIDLNGVVCIICLPSTIRPERAVENCTVTAYRYESRRQSSNGVAFENNSNVSADKVRLTYERVSKLDPQVCTDLAALRNHSQLFTFALNGSSVSSVSRSKFCAGDVDKGERIATCKPKPNLDSETVDVHIYQTEQTEQGIDVVGLGNPLVCRIDDEFYQLSGLSSMFLGCSSPASPTVFTNLAYFTGWINQITNVNRYS</sequence>
<feature type="compositionally biased region" description="Basic and acidic residues" evidence="1">
    <location>
        <begin position="1052"/>
        <end position="1064"/>
    </location>
</feature>
<feature type="region of interest" description="Disordered" evidence="1">
    <location>
        <begin position="799"/>
        <end position="831"/>
    </location>
</feature>
<dbReference type="PROSITE" id="PS50240">
    <property type="entry name" value="TRYPSIN_DOM"/>
    <property type="match status" value="1"/>
</dbReference>
<dbReference type="RefSeq" id="XP_022668423.1">
    <property type="nucleotide sequence ID" value="XM_022812688.1"/>
</dbReference>